<dbReference type="Pfam" id="PF04970">
    <property type="entry name" value="LRAT"/>
    <property type="match status" value="1"/>
</dbReference>
<dbReference type="HOGENOM" id="CLU_062156_1_0_1"/>
<reference evidence="3" key="1">
    <citation type="submission" date="2013-06" db="EMBL/GenBank/DDBJ databases">
        <authorList>
            <person name="Zhao Q."/>
        </authorList>
    </citation>
    <scope>NUCLEOTIDE SEQUENCE</scope>
    <source>
        <strain evidence="3">cv. W1943</strain>
    </source>
</reference>
<dbReference type="Gramene" id="ORUFI11G22230.1">
    <property type="protein sequence ID" value="ORUFI11G22230.1"/>
    <property type="gene ID" value="ORUFI11G22230"/>
</dbReference>
<feature type="domain" description="LRAT" evidence="1">
    <location>
        <begin position="1"/>
        <end position="151"/>
    </location>
</feature>
<evidence type="ECO:0000313" key="2">
    <source>
        <dbReference type="EnsemblPlants" id="ORUFI11G22230.1"/>
    </source>
</evidence>
<dbReference type="EnsemblPlants" id="ORUFI11G22230.1">
    <property type="protein sequence ID" value="ORUFI11G22230.1"/>
    <property type="gene ID" value="ORUFI11G22230"/>
</dbReference>
<dbReference type="STRING" id="4529.A0A0E0RB79"/>
<proteinExistence type="predicted"/>
<sequence length="195" mass="21063">MSTPIMCTGIYESDDRIIHFTNGDASQSTTSLSSHFPFRFSSLSSTAQTCRKRECAEAKGKEGVVSCCLDCFLGEDNLYLFAYGVPSWFSASSNIGAQHTCSMDDEDPPETVLRRANEILACNGFGSYDIVKNNCFDFAFYCKTGSNNLNRTVLGVVTAPIIAVAEPIAEVFLGMVTPIIAVAEPIAEAFSCVIS</sequence>
<dbReference type="InterPro" id="IPR007053">
    <property type="entry name" value="LRAT_dom"/>
</dbReference>
<name>A0A0E0RB79_ORYRU</name>
<evidence type="ECO:0000259" key="1">
    <source>
        <dbReference type="PROSITE" id="PS51934"/>
    </source>
</evidence>
<organism evidence="2 3">
    <name type="scientific">Oryza rufipogon</name>
    <name type="common">Brownbeard rice</name>
    <name type="synonym">Asian wild rice</name>
    <dbReference type="NCBI Taxonomy" id="4529"/>
    <lineage>
        <taxon>Eukaryota</taxon>
        <taxon>Viridiplantae</taxon>
        <taxon>Streptophyta</taxon>
        <taxon>Embryophyta</taxon>
        <taxon>Tracheophyta</taxon>
        <taxon>Spermatophyta</taxon>
        <taxon>Magnoliopsida</taxon>
        <taxon>Liliopsida</taxon>
        <taxon>Poales</taxon>
        <taxon>Poaceae</taxon>
        <taxon>BOP clade</taxon>
        <taxon>Oryzoideae</taxon>
        <taxon>Oryzeae</taxon>
        <taxon>Oryzinae</taxon>
        <taxon>Oryza</taxon>
    </lineage>
</organism>
<evidence type="ECO:0000313" key="3">
    <source>
        <dbReference type="Proteomes" id="UP000008022"/>
    </source>
</evidence>
<protein>
    <recommendedName>
        <fullName evidence="1">LRAT domain-containing protein</fullName>
    </recommendedName>
</protein>
<dbReference type="PROSITE" id="PS51934">
    <property type="entry name" value="LRAT"/>
    <property type="match status" value="1"/>
</dbReference>
<dbReference type="PANTHER" id="PTHR46137:SF11">
    <property type="entry name" value="LRAT DOMAIN-CONTAINING PROTEIN"/>
    <property type="match status" value="1"/>
</dbReference>
<dbReference type="PANTHER" id="PTHR46137">
    <property type="entry name" value="OS05G0310600 PROTEIN"/>
    <property type="match status" value="1"/>
</dbReference>
<dbReference type="Proteomes" id="UP000008022">
    <property type="component" value="Unassembled WGS sequence"/>
</dbReference>
<dbReference type="AlphaFoldDB" id="A0A0E0RB79"/>
<reference evidence="2" key="2">
    <citation type="submission" date="2015-06" db="UniProtKB">
        <authorList>
            <consortium name="EnsemblPlants"/>
        </authorList>
    </citation>
    <scope>IDENTIFICATION</scope>
</reference>
<accession>A0A0E0RB79</accession>
<keyword evidence="3" id="KW-1185">Reference proteome</keyword>
<dbReference type="Gene3D" id="3.90.1720.10">
    <property type="entry name" value="endopeptidase domain like (from Nostoc punctiforme)"/>
    <property type="match status" value="1"/>
</dbReference>
<dbReference type="OMA" id="CRKRECA"/>